<accession>A0A0A9FUA9</accession>
<proteinExistence type="predicted"/>
<dbReference type="EMBL" id="GBRH01183990">
    <property type="protein sequence ID" value="JAE13906.1"/>
    <property type="molecule type" value="Transcribed_RNA"/>
</dbReference>
<organism evidence="1">
    <name type="scientific">Arundo donax</name>
    <name type="common">Giant reed</name>
    <name type="synonym">Donax arundinaceus</name>
    <dbReference type="NCBI Taxonomy" id="35708"/>
    <lineage>
        <taxon>Eukaryota</taxon>
        <taxon>Viridiplantae</taxon>
        <taxon>Streptophyta</taxon>
        <taxon>Embryophyta</taxon>
        <taxon>Tracheophyta</taxon>
        <taxon>Spermatophyta</taxon>
        <taxon>Magnoliopsida</taxon>
        <taxon>Liliopsida</taxon>
        <taxon>Poales</taxon>
        <taxon>Poaceae</taxon>
        <taxon>PACMAD clade</taxon>
        <taxon>Arundinoideae</taxon>
        <taxon>Arundineae</taxon>
        <taxon>Arundo</taxon>
    </lineage>
</organism>
<name>A0A0A9FUA9_ARUDO</name>
<protein>
    <submittedName>
        <fullName evidence="1">Uncharacterized protein</fullName>
    </submittedName>
</protein>
<reference evidence="1" key="2">
    <citation type="journal article" date="2015" name="Data Brief">
        <title>Shoot transcriptome of the giant reed, Arundo donax.</title>
        <authorList>
            <person name="Barrero R.A."/>
            <person name="Guerrero F.D."/>
            <person name="Moolhuijzen P."/>
            <person name="Goolsby J.A."/>
            <person name="Tidwell J."/>
            <person name="Bellgard S.E."/>
            <person name="Bellgard M.I."/>
        </authorList>
    </citation>
    <scope>NUCLEOTIDE SEQUENCE</scope>
    <source>
        <tissue evidence="1">Shoot tissue taken approximately 20 cm above the soil surface</tissue>
    </source>
</reference>
<dbReference type="AlphaFoldDB" id="A0A0A9FUA9"/>
<sequence length="35" mass="4062">MHCVMEDCEYLLGKCRSLEPGAGWLNSFIKALFLW</sequence>
<reference evidence="1" key="1">
    <citation type="submission" date="2014-09" db="EMBL/GenBank/DDBJ databases">
        <authorList>
            <person name="Magalhaes I.L.F."/>
            <person name="Oliveira U."/>
            <person name="Santos F.R."/>
            <person name="Vidigal T.H.D.A."/>
            <person name="Brescovit A.D."/>
            <person name="Santos A.J."/>
        </authorList>
    </citation>
    <scope>NUCLEOTIDE SEQUENCE</scope>
    <source>
        <tissue evidence="1">Shoot tissue taken approximately 20 cm above the soil surface</tissue>
    </source>
</reference>
<evidence type="ECO:0000313" key="1">
    <source>
        <dbReference type="EMBL" id="JAE13906.1"/>
    </source>
</evidence>